<sequence length="322" mass="36291">MEKHPLISVIIPTFNRHRFIVEAVESVLSQEIDDLEVIVVDDGSTDGTRHLLEPYQQEIRYVYQDNQGVSAARNHGVRESRGEWLAFLDSDDRWVSGQLKARLEAAAGEDVFSFGGVEWFVDNAEDRHLLGQSESVTWPHCDTAGYVSDPVLDVAEGCYLHLGTLLCRKSAFLDVGWFDTGLCMGEDEDWFSRASLKKKFRYTPETVLCRRFHPGQISQEREESLRSLITVFARIRERTAGVHPQAYAAAGKRLAAKWSHLANRLATEARGSEAVRAVRAALSLEPSNMKYLLKLVLLSGRGLAGDAMMRHAYMLFCKALRF</sequence>
<feature type="domain" description="Glycosyltransferase 2-like" evidence="1">
    <location>
        <begin position="8"/>
        <end position="121"/>
    </location>
</feature>
<dbReference type="SUPFAM" id="SSF53448">
    <property type="entry name" value="Nucleotide-diphospho-sugar transferases"/>
    <property type="match status" value="1"/>
</dbReference>
<evidence type="ECO:0000313" key="3">
    <source>
        <dbReference type="Proteomes" id="UP000005090"/>
    </source>
</evidence>
<accession>H8GM00</accession>
<dbReference type="Pfam" id="PF00535">
    <property type="entry name" value="Glycos_transf_2"/>
    <property type="match status" value="1"/>
</dbReference>
<dbReference type="PANTHER" id="PTHR22916:SF3">
    <property type="entry name" value="UDP-GLCNAC:BETAGAL BETA-1,3-N-ACETYLGLUCOSAMINYLTRANSFERASE-LIKE PROTEIN 1"/>
    <property type="match status" value="1"/>
</dbReference>
<dbReference type="STRING" id="686340.Metal_0337"/>
<gene>
    <name evidence="2" type="ORF">Metal_0337</name>
</gene>
<name>H8GM00_METAL</name>
<dbReference type="InterPro" id="IPR001173">
    <property type="entry name" value="Glyco_trans_2-like"/>
</dbReference>
<dbReference type="HOGENOM" id="CLU_025996_0_0_6"/>
<reference evidence="2 3" key="1">
    <citation type="journal article" date="2013" name="Genome Announc.">
        <title>Genome Sequence of the Obligate Gammaproteobacterial Methanotroph Methylomicrobium album Strain BG8.</title>
        <authorList>
            <person name="Kits K.D."/>
            <person name="Kalyuzhnaya M.G."/>
            <person name="Klotz M.G."/>
            <person name="Jetten M.S."/>
            <person name="Op den Camp H.J."/>
            <person name="Vuilleumier S."/>
            <person name="Bringel F."/>
            <person name="Dispirito A.A."/>
            <person name="Murrell J.C."/>
            <person name="Bruce D."/>
            <person name="Cheng J.F."/>
            <person name="Copeland A."/>
            <person name="Goodwin L."/>
            <person name="Hauser L."/>
            <person name="Lajus A."/>
            <person name="Land M.L."/>
            <person name="Lapidus A."/>
            <person name="Lucas S."/>
            <person name="Medigue C."/>
            <person name="Pitluck S."/>
            <person name="Woyke T."/>
            <person name="Zeytun A."/>
            <person name="Stein L.Y."/>
        </authorList>
    </citation>
    <scope>NUCLEOTIDE SEQUENCE [LARGE SCALE GENOMIC DNA]</scope>
    <source>
        <strain evidence="2 3">BG8</strain>
    </source>
</reference>
<proteinExistence type="predicted"/>
<protein>
    <submittedName>
        <fullName evidence="2">Glycosyl transferase</fullName>
    </submittedName>
</protein>
<dbReference type="Gene3D" id="3.90.550.10">
    <property type="entry name" value="Spore Coat Polysaccharide Biosynthesis Protein SpsA, Chain A"/>
    <property type="match status" value="1"/>
</dbReference>
<dbReference type="AlphaFoldDB" id="H8GM00"/>
<dbReference type="GO" id="GO:0016758">
    <property type="term" value="F:hexosyltransferase activity"/>
    <property type="evidence" value="ECO:0007669"/>
    <property type="project" value="UniProtKB-ARBA"/>
</dbReference>
<dbReference type="PANTHER" id="PTHR22916">
    <property type="entry name" value="GLYCOSYLTRANSFERASE"/>
    <property type="match status" value="1"/>
</dbReference>
<keyword evidence="3" id="KW-1185">Reference proteome</keyword>
<dbReference type="Proteomes" id="UP000005090">
    <property type="component" value="Chromosome"/>
</dbReference>
<evidence type="ECO:0000313" key="2">
    <source>
        <dbReference type="EMBL" id="EIC28196.1"/>
    </source>
</evidence>
<dbReference type="InterPro" id="IPR029044">
    <property type="entry name" value="Nucleotide-diphossugar_trans"/>
</dbReference>
<organism evidence="2 3">
    <name type="scientific">Methylomicrobium album BG8</name>
    <dbReference type="NCBI Taxonomy" id="686340"/>
    <lineage>
        <taxon>Bacteria</taxon>
        <taxon>Pseudomonadati</taxon>
        <taxon>Pseudomonadota</taxon>
        <taxon>Gammaproteobacteria</taxon>
        <taxon>Methylococcales</taxon>
        <taxon>Methylococcaceae</taxon>
        <taxon>Methylomicrobium</taxon>
    </lineage>
</organism>
<dbReference type="EMBL" id="CM001475">
    <property type="protein sequence ID" value="EIC28196.1"/>
    <property type="molecule type" value="Genomic_DNA"/>
</dbReference>
<dbReference type="eggNOG" id="COG1216">
    <property type="taxonomic scope" value="Bacteria"/>
</dbReference>
<dbReference type="RefSeq" id="WP_005368991.1">
    <property type="nucleotide sequence ID" value="NZ_CM001475.1"/>
</dbReference>
<keyword evidence="2" id="KW-0808">Transferase</keyword>
<evidence type="ECO:0000259" key="1">
    <source>
        <dbReference type="Pfam" id="PF00535"/>
    </source>
</evidence>